<keyword evidence="5" id="KW-0418">Kinase</keyword>
<keyword evidence="2" id="KW-0723">Serine/threonine-protein kinase</keyword>
<dbReference type="Proteomes" id="UP000288859">
    <property type="component" value="Unassembled WGS sequence"/>
</dbReference>
<evidence type="ECO:0000313" key="11">
    <source>
        <dbReference type="EMBL" id="RVX69180.1"/>
    </source>
</evidence>
<dbReference type="SMART" id="SM00220">
    <property type="entry name" value="S_TKc"/>
    <property type="match status" value="1"/>
</dbReference>
<dbReference type="OrthoDB" id="5598843at2759"/>
<dbReference type="Gene3D" id="1.10.510.10">
    <property type="entry name" value="Transferase(Phosphotransferase) domain 1"/>
    <property type="match status" value="1"/>
</dbReference>
<feature type="region of interest" description="Disordered" evidence="9">
    <location>
        <begin position="178"/>
        <end position="204"/>
    </location>
</feature>
<accession>A0A438N0E8</accession>
<comment type="caution">
    <text evidence="11">The sequence shown here is derived from an EMBL/GenBank/DDBJ whole genome shotgun (WGS) entry which is preliminary data.</text>
</comment>
<dbReference type="PANTHER" id="PTHR43671">
    <property type="entry name" value="SERINE/THREONINE-PROTEIN KINASE NEK"/>
    <property type="match status" value="1"/>
</dbReference>
<keyword evidence="4" id="KW-0547">Nucleotide-binding</keyword>
<evidence type="ECO:0000259" key="10">
    <source>
        <dbReference type="PROSITE" id="PS50011"/>
    </source>
</evidence>
<gene>
    <name evidence="11" type="ORF">B0A52_07156</name>
</gene>
<dbReference type="PROSITE" id="PS50011">
    <property type="entry name" value="PROTEIN_KINASE_DOM"/>
    <property type="match status" value="1"/>
</dbReference>
<proteinExistence type="predicted"/>
<keyword evidence="3" id="KW-0808">Transferase</keyword>
<evidence type="ECO:0000256" key="5">
    <source>
        <dbReference type="ARBA" id="ARBA00022777"/>
    </source>
</evidence>
<evidence type="ECO:0000313" key="12">
    <source>
        <dbReference type="Proteomes" id="UP000288859"/>
    </source>
</evidence>
<organism evidence="11 12">
    <name type="scientific">Exophiala mesophila</name>
    <name type="common">Black yeast-like fungus</name>
    <dbReference type="NCBI Taxonomy" id="212818"/>
    <lineage>
        <taxon>Eukaryota</taxon>
        <taxon>Fungi</taxon>
        <taxon>Dikarya</taxon>
        <taxon>Ascomycota</taxon>
        <taxon>Pezizomycotina</taxon>
        <taxon>Eurotiomycetes</taxon>
        <taxon>Chaetothyriomycetidae</taxon>
        <taxon>Chaetothyriales</taxon>
        <taxon>Herpotrichiellaceae</taxon>
        <taxon>Exophiala</taxon>
    </lineage>
</organism>
<name>A0A438N0E8_EXOME</name>
<dbReference type="PANTHER" id="PTHR43671:SF98">
    <property type="entry name" value="SERINE_THREONINE-PROTEIN KINASE NEK11"/>
    <property type="match status" value="1"/>
</dbReference>
<reference evidence="11 12" key="1">
    <citation type="submission" date="2017-03" db="EMBL/GenBank/DDBJ databases">
        <title>Genomes of endolithic fungi from Antarctica.</title>
        <authorList>
            <person name="Coleine C."/>
            <person name="Masonjones S."/>
            <person name="Stajich J.E."/>
        </authorList>
    </citation>
    <scope>NUCLEOTIDE SEQUENCE [LARGE SCALE GENOMIC DNA]</scope>
    <source>
        <strain evidence="11 12">CCFEE 6314</strain>
    </source>
</reference>
<protein>
    <recommendedName>
        <fullName evidence="1">non-specific serine/threonine protein kinase</fullName>
        <ecNumber evidence="1">2.7.11.1</ecNumber>
    </recommendedName>
</protein>
<evidence type="ECO:0000256" key="4">
    <source>
        <dbReference type="ARBA" id="ARBA00022741"/>
    </source>
</evidence>
<dbReference type="Pfam" id="PF00069">
    <property type="entry name" value="Pkinase"/>
    <property type="match status" value="1"/>
</dbReference>
<evidence type="ECO:0000256" key="1">
    <source>
        <dbReference type="ARBA" id="ARBA00012513"/>
    </source>
</evidence>
<dbReference type="AlphaFoldDB" id="A0A438N0E8"/>
<dbReference type="GO" id="GO:0005524">
    <property type="term" value="F:ATP binding"/>
    <property type="evidence" value="ECO:0007669"/>
    <property type="project" value="UniProtKB-KW"/>
</dbReference>
<feature type="compositionally biased region" description="Polar residues" evidence="9">
    <location>
        <begin position="1"/>
        <end position="18"/>
    </location>
</feature>
<dbReference type="InterPro" id="IPR050660">
    <property type="entry name" value="NEK_Ser/Thr_kinase"/>
</dbReference>
<keyword evidence="6" id="KW-0067">ATP-binding</keyword>
<dbReference type="VEuPathDB" id="FungiDB:PV10_03282"/>
<dbReference type="SUPFAM" id="SSF56112">
    <property type="entry name" value="Protein kinase-like (PK-like)"/>
    <property type="match status" value="1"/>
</dbReference>
<dbReference type="EC" id="2.7.11.1" evidence="1"/>
<feature type="region of interest" description="Disordered" evidence="9">
    <location>
        <begin position="1"/>
        <end position="68"/>
    </location>
</feature>
<dbReference type="VEuPathDB" id="FungiDB:PV10_03281"/>
<evidence type="ECO:0000256" key="2">
    <source>
        <dbReference type="ARBA" id="ARBA00022527"/>
    </source>
</evidence>
<sequence length="578" mass="64765">MSRSTDNSRNGSSSQATPSFDEAPAIPGSDAGAVDAALKQGFDANAPVYKPEAKPQPGRSESPWGTKAGTMANGKDFWLELRKQVFALQQSGGTTHMLGWDLEQGSAQSEVSTLIDLIFWIATARRMTFDHFSTFLLIHAEPFDGSATFVLKDPQKDLCKGIQASTMIVRSIDNKKDYVRKKTRPTNPNNRANGGVDKPDVSLHKKHQRIPDLRSWEQFAVLPEGHKDHQDFRSLSLVSQYCNGGTVGRFVRVLKTAKVMPCEVLLWQMMDQLLEVVEALHHEPTPLVHKDLHAHNIFLNFDQEDSPLPDFYVGDFGLATPLQNLGRDNGPVVEDPFEAEDIYKDWIGIGNVMQSLIYCGYSGDAWGVATQASMTAHLSRFSSEFQQCCTGFEDVICAASKHHLEIAQLRDLHKTVEKHEQLSRSSMDPNTSYQWTRQDRYTHPELSEDDQCQGKHDVVFFDSRHELLQHAKSIPGPWHIARVDPQTMDVTGIEKLSFNLHLPAIKLQKSDHPRGAWGALNRNREDHDKVDQLVKTEVDHIGFDKILMAAEALGRSGNNELPAFFELDVALTDKILHA</sequence>
<dbReference type="InterPro" id="IPR011009">
    <property type="entry name" value="Kinase-like_dom_sf"/>
</dbReference>
<dbReference type="GO" id="GO:0004674">
    <property type="term" value="F:protein serine/threonine kinase activity"/>
    <property type="evidence" value="ECO:0007669"/>
    <property type="project" value="UniProtKB-KW"/>
</dbReference>
<dbReference type="InterPro" id="IPR000719">
    <property type="entry name" value="Prot_kinase_dom"/>
</dbReference>
<evidence type="ECO:0000256" key="3">
    <source>
        <dbReference type="ARBA" id="ARBA00022679"/>
    </source>
</evidence>
<evidence type="ECO:0000256" key="6">
    <source>
        <dbReference type="ARBA" id="ARBA00022840"/>
    </source>
</evidence>
<evidence type="ECO:0000256" key="7">
    <source>
        <dbReference type="ARBA" id="ARBA00047899"/>
    </source>
</evidence>
<dbReference type="EMBL" id="NAJM01000031">
    <property type="protein sequence ID" value="RVX69180.1"/>
    <property type="molecule type" value="Genomic_DNA"/>
</dbReference>
<evidence type="ECO:0000256" key="8">
    <source>
        <dbReference type="ARBA" id="ARBA00048679"/>
    </source>
</evidence>
<evidence type="ECO:0000256" key="9">
    <source>
        <dbReference type="SAM" id="MobiDB-lite"/>
    </source>
</evidence>
<feature type="domain" description="Protein kinase" evidence="10">
    <location>
        <begin position="152"/>
        <end position="446"/>
    </location>
</feature>
<comment type="catalytic activity">
    <reaction evidence="8">
        <text>L-seryl-[protein] + ATP = O-phospho-L-seryl-[protein] + ADP + H(+)</text>
        <dbReference type="Rhea" id="RHEA:17989"/>
        <dbReference type="Rhea" id="RHEA-COMP:9863"/>
        <dbReference type="Rhea" id="RHEA-COMP:11604"/>
        <dbReference type="ChEBI" id="CHEBI:15378"/>
        <dbReference type="ChEBI" id="CHEBI:29999"/>
        <dbReference type="ChEBI" id="CHEBI:30616"/>
        <dbReference type="ChEBI" id="CHEBI:83421"/>
        <dbReference type="ChEBI" id="CHEBI:456216"/>
        <dbReference type="EC" id="2.7.11.1"/>
    </reaction>
</comment>
<comment type="catalytic activity">
    <reaction evidence="7">
        <text>L-threonyl-[protein] + ATP = O-phospho-L-threonyl-[protein] + ADP + H(+)</text>
        <dbReference type="Rhea" id="RHEA:46608"/>
        <dbReference type="Rhea" id="RHEA-COMP:11060"/>
        <dbReference type="Rhea" id="RHEA-COMP:11605"/>
        <dbReference type="ChEBI" id="CHEBI:15378"/>
        <dbReference type="ChEBI" id="CHEBI:30013"/>
        <dbReference type="ChEBI" id="CHEBI:30616"/>
        <dbReference type="ChEBI" id="CHEBI:61977"/>
        <dbReference type="ChEBI" id="CHEBI:456216"/>
        <dbReference type="EC" id="2.7.11.1"/>
    </reaction>
</comment>